<name>A0ABQ3JY25_9PSEU</name>
<dbReference type="EMBL" id="BNAW01000001">
    <property type="protein sequence ID" value="GHF91516.1"/>
    <property type="molecule type" value="Genomic_DNA"/>
</dbReference>
<keyword evidence="3" id="KW-1185">Reference proteome</keyword>
<organism evidence="2 3">
    <name type="scientific">Amycolatopsis bullii</name>
    <dbReference type="NCBI Taxonomy" id="941987"/>
    <lineage>
        <taxon>Bacteria</taxon>
        <taxon>Bacillati</taxon>
        <taxon>Actinomycetota</taxon>
        <taxon>Actinomycetes</taxon>
        <taxon>Pseudonocardiales</taxon>
        <taxon>Pseudonocardiaceae</taxon>
        <taxon>Amycolatopsis</taxon>
    </lineage>
</organism>
<proteinExistence type="predicted"/>
<feature type="region of interest" description="Disordered" evidence="1">
    <location>
        <begin position="1"/>
        <end position="25"/>
    </location>
</feature>
<protein>
    <submittedName>
        <fullName evidence="2">Peroxiredoxin</fullName>
    </submittedName>
</protein>
<dbReference type="Proteomes" id="UP000649955">
    <property type="component" value="Unassembled WGS sequence"/>
</dbReference>
<sequence>MPVSKAHANWNGDIPTGSGQFSAGDGSISGGVTYKSRFEDGPGSNPEQLIAAAHASCFSMALASTLAGAGFPAESIETDAAVTLRPVDGAPTILKIELTTQGRVNGIDEQQFQEYAEQAKANCPVSRALAGVPEVTLQASLAN</sequence>
<dbReference type="PANTHER" id="PTHR42830">
    <property type="entry name" value="OSMOTICALLY INDUCIBLE FAMILY PROTEIN"/>
    <property type="match status" value="1"/>
</dbReference>
<accession>A0ABQ3JY25</accession>
<dbReference type="InterPro" id="IPR019904">
    <property type="entry name" value="Peroxiredoxin_OsmC"/>
</dbReference>
<dbReference type="InterPro" id="IPR052707">
    <property type="entry name" value="OsmC_Ohr_Peroxiredoxin"/>
</dbReference>
<dbReference type="PANTHER" id="PTHR42830:SF1">
    <property type="entry name" value="OSMOTICALLY INDUCIBLE FAMILY PROTEIN"/>
    <property type="match status" value="1"/>
</dbReference>
<dbReference type="NCBIfam" id="TIGR03562">
    <property type="entry name" value="osmo_induc_OsmC"/>
    <property type="match status" value="1"/>
</dbReference>
<dbReference type="SUPFAM" id="SSF82784">
    <property type="entry name" value="OsmC-like"/>
    <property type="match status" value="1"/>
</dbReference>
<evidence type="ECO:0000313" key="3">
    <source>
        <dbReference type="Proteomes" id="UP000649955"/>
    </source>
</evidence>
<reference evidence="3" key="1">
    <citation type="journal article" date="2019" name="Int. J. Syst. Evol. Microbiol.">
        <title>The Global Catalogue of Microorganisms (GCM) 10K type strain sequencing project: providing services to taxonomists for standard genome sequencing and annotation.</title>
        <authorList>
            <consortium name="The Broad Institute Genomics Platform"/>
            <consortium name="The Broad Institute Genome Sequencing Center for Infectious Disease"/>
            <person name="Wu L."/>
            <person name="Ma J."/>
        </authorList>
    </citation>
    <scope>NUCLEOTIDE SEQUENCE [LARGE SCALE GENOMIC DNA]</scope>
    <source>
        <strain evidence="3">CGMCC 4.7680</strain>
    </source>
</reference>
<comment type="caution">
    <text evidence="2">The sequence shown here is derived from an EMBL/GenBank/DDBJ whole genome shotgun (WGS) entry which is preliminary data.</text>
</comment>
<evidence type="ECO:0000313" key="2">
    <source>
        <dbReference type="EMBL" id="GHF91516.1"/>
    </source>
</evidence>
<dbReference type="InterPro" id="IPR036102">
    <property type="entry name" value="OsmC/Ohrsf"/>
</dbReference>
<dbReference type="InterPro" id="IPR003718">
    <property type="entry name" value="OsmC/Ohr_fam"/>
</dbReference>
<gene>
    <name evidence="2" type="primary">osmC</name>
    <name evidence="2" type="ORF">GCM10017567_02090</name>
</gene>
<evidence type="ECO:0000256" key="1">
    <source>
        <dbReference type="SAM" id="MobiDB-lite"/>
    </source>
</evidence>
<dbReference type="InterPro" id="IPR015946">
    <property type="entry name" value="KH_dom-like_a/b"/>
</dbReference>
<dbReference type="Pfam" id="PF02566">
    <property type="entry name" value="OsmC"/>
    <property type="match status" value="1"/>
</dbReference>
<dbReference type="RefSeq" id="WP_191306107.1">
    <property type="nucleotide sequence ID" value="NZ_BNAW01000001.1"/>
</dbReference>
<dbReference type="Gene3D" id="3.30.300.20">
    <property type="match status" value="1"/>
</dbReference>